<keyword evidence="1" id="KW-0472">Membrane</keyword>
<evidence type="ECO:0000313" key="2">
    <source>
        <dbReference type="EMBL" id="EJW95630.1"/>
    </source>
</evidence>
<protein>
    <submittedName>
        <fullName evidence="2">Membrane protein</fullName>
    </submittedName>
</protein>
<dbReference type="AlphaFoldDB" id="J9C721"/>
<name>J9C721_9ZZZZ</name>
<comment type="caution">
    <text evidence="2">The sequence shown here is derived from an EMBL/GenBank/DDBJ whole genome shotgun (WGS) entry which is preliminary data.</text>
</comment>
<proteinExistence type="predicted"/>
<gene>
    <name evidence="2" type="ORF">EVA_16264</name>
</gene>
<accession>J9C721</accession>
<reference evidence="2" key="1">
    <citation type="journal article" date="2012" name="PLoS ONE">
        <title>Gene sets for utilization of primary and secondary nutrition supplies in the distal gut of endangered iberian lynx.</title>
        <authorList>
            <person name="Alcaide M."/>
            <person name="Messina E."/>
            <person name="Richter M."/>
            <person name="Bargiela R."/>
            <person name="Peplies J."/>
            <person name="Huws S.A."/>
            <person name="Newbold C.J."/>
            <person name="Golyshin P.N."/>
            <person name="Simon M.A."/>
            <person name="Lopez G."/>
            <person name="Yakimov M.M."/>
            <person name="Ferrer M."/>
        </authorList>
    </citation>
    <scope>NUCLEOTIDE SEQUENCE</scope>
</reference>
<sequence length="168" mass="18739">MRHLAHTSCRVDALLCLLVDLVSLSLHVGVVDYRRANLLVAVVEKLALVGRHGVHFRVEGSLHLQLVVDEKVYILIYRLLVDHPFGVVFIIGIFKLGAADRLAVDGHNRRVVRALGLRHHRASQQTGREKRLQFHVVFVLSIIYNNENRGSATPGIPPPVAEPVTMLS</sequence>
<evidence type="ECO:0000256" key="1">
    <source>
        <dbReference type="SAM" id="Phobius"/>
    </source>
</evidence>
<dbReference type="EMBL" id="AMCI01005705">
    <property type="protein sequence ID" value="EJW95630.1"/>
    <property type="molecule type" value="Genomic_DNA"/>
</dbReference>
<keyword evidence="1" id="KW-1133">Transmembrane helix</keyword>
<organism evidence="2">
    <name type="scientific">gut metagenome</name>
    <dbReference type="NCBI Taxonomy" id="749906"/>
    <lineage>
        <taxon>unclassified sequences</taxon>
        <taxon>metagenomes</taxon>
        <taxon>organismal metagenomes</taxon>
    </lineage>
</organism>
<feature type="transmembrane region" description="Helical" evidence="1">
    <location>
        <begin position="12"/>
        <end position="30"/>
    </location>
</feature>
<feature type="transmembrane region" description="Helical" evidence="1">
    <location>
        <begin position="72"/>
        <end position="94"/>
    </location>
</feature>
<keyword evidence="1" id="KW-0812">Transmembrane</keyword>